<evidence type="ECO:0000256" key="1">
    <source>
        <dbReference type="SAM" id="Phobius"/>
    </source>
</evidence>
<dbReference type="InterPro" id="IPR010380">
    <property type="entry name" value="DUF975"/>
</dbReference>
<feature type="transmembrane region" description="Helical" evidence="1">
    <location>
        <begin position="80"/>
        <end position="102"/>
    </location>
</feature>
<keyword evidence="1" id="KW-1133">Transmembrane helix</keyword>
<dbReference type="Proteomes" id="UP000823914">
    <property type="component" value="Unassembled WGS sequence"/>
</dbReference>
<keyword evidence="1" id="KW-0472">Membrane</keyword>
<evidence type="ECO:0000313" key="3">
    <source>
        <dbReference type="Proteomes" id="UP000823914"/>
    </source>
</evidence>
<dbReference type="AlphaFoldDB" id="A0A9E2L2T2"/>
<reference evidence="2" key="2">
    <citation type="submission" date="2021-04" db="EMBL/GenBank/DDBJ databases">
        <authorList>
            <person name="Gilroy R."/>
        </authorList>
    </citation>
    <scope>NUCLEOTIDE SEQUENCE</scope>
    <source>
        <strain evidence="2">Gambia15-2214</strain>
    </source>
</reference>
<protein>
    <submittedName>
        <fullName evidence="2">DUF975 family protein</fullName>
    </submittedName>
</protein>
<dbReference type="Pfam" id="PF06161">
    <property type="entry name" value="DUF975"/>
    <property type="match status" value="1"/>
</dbReference>
<feature type="transmembrane region" description="Helical" evidence="1">
    <location>
        <begin position="48"/>
        <end position="68"/>
    </location>
</feature>
<accession>A0A9E2L2T2</accession>
<dbReference type="PANTHER" id="PTHR40076:SF1">
    <property type="entry name" value="MEMBRANE PROTEIN"/>
    <property type="match status" value="1"/>
</dbReference>
<organism evidence="2 3">
    <name type="scientific">Candidatus Treponema excrementipullorum</name>
    <dbReference type="NCBI Taxonomy" id="2838768"/>
    <lineage>
        <taxon>Bacteria</taxon>
        <taxon>Pseudomonadati</taxon>
        <taxon>Spirochaetota</taxon>
        <taxon>Spirochaetia</taxon>
        <taxon>Spirochaetales</taxon>
        <taxon>Treponemataceae</taxon>
        <taxon>Treponema</taxon>
    </lineage>
</organism>
<comment type="caution">
    <text evidence="2">The sequence shown here is derived from an EMBL/GenBank/DDBJ whole genome shotgun (WGS) entry which is preliminary data.</text>
</comment>
<evidence type="ECO:0000313" key="2">
    <source>
        <dbReference type="EMBL" id="MBU3849536.1"/>
    </source>
</evidence>
<keyword evidence="1" id="KW-0812">Transmembrane</keyword>
<reference evidence="2" key="1">
    <citation type="journal article" date="2021" name="PeerJ">
        <title>Extensive microbial diversity within the chicken gut microbiome revealed by metagenomics and culture.</title>
        <authorList>
            <person name="Gilroy R."/>
            <person name="Ravi A."/>
            <person name="Getino M."/>
            <person name="Pursley I."/>
            <person name="Horton D.L."/>
            <person name="Alikhan N.F."/>
            <person name="Baker D."/>
            <person name="Gharbi K."/>
            <person name="Hall N."/>
            <person name="Watson M."/>
            <person name="Adriaenssens E.M."/>
            <person name="Foster-Nyarko E."/>
            <person name="Jarju S."/>
            <person name="Secka A."/>
            <person name="Antonio M."/>
            <person name="Oren A."/>
            <person name="Chaudhuri R.R."/>
            <person name="La Ragione R."/>
            <person name="Hildebrand F."/>
            <person name="Pallen M.J."/>
        </authorList>
    </citation>
    <scope>NUCLEOTIDE SEQUENCE</scope>
    <source>
        <strain evidence="2">Gambia15-2214</strain>
    </source>
</reference>
<feature type="transmembrane region" description="Helical" evidence="1">
    <location>
        <begin position="152"/>
        <end position="181"/>
    </location>
</feature>
<gene>
    <name evidence="2" type="ORF">IAA16_03100</name>
</gene>
<dbReference type="PANTHER" id="PTHR40076">
    <property type="entry name" value="MEMBRANE PROTEIN-RELATED"/>
    <property type="match status" value="1"/>
</dbReference>
<sequence length="208" mass="24041">MFNSKDFKNKGLESLKGSWVPALKASVFFAAIYVFIVFFLQYTFLETLFVISITGILNLALVMFFTLLTQTRNQAFFSDFLDCLNFWVTGIMASFWMTLWIILWSLLFFVPGMIKAIAYSQTYFILAENPEMSVKKAVTLSKIITKGYKGDIFIFYLSFIGWIFLSMLTGGIGFIFLIPYFTSSSVFQYRFLKKQALETKIVEQADFQ</sequence>
<name>A0A9E2L2T2_9SPIR</name>
<proteinExistence type="predicted"/>
<feature type="transmembrane region" description="Helical" evidence="1">
    <location>
        <begin position="21"/>
        <end position="42"/>
    </location>
</feature>
<dbReference type="EMBL" id="JAHLFV010000069">
    <property type="protein sequence ID" value="MBU3849536.1"/>
    <property type="molecule type" value="Genomic_DNA"/>
</dbReference>